<dbReference type="GO" id="GO:0045492">
    <property type="term" value="P:xylan biosynthetic process"/>
    <property type="evidence" value="ECO:0007669"/>
    <property type="project" value="TreeGrafter"/>
</dbReference>
<evidence type="ECO:0008006" key="8">
    <source>
        <dbReference type="Google" id="ProtNLM"/>
    </source>
</evidence>
<organism evidence="6 7">
    <name type="scientific">Gossypium mustelinum</name>
    <name type="common">Cotton</name>
    <name type="synonym">Gossypium caicoense</name>
    <dbReference type="NCBI Taxonomy" id="34275"/>
    <lineage>
        <taxon>Eukaryota</taxon>
        <taxon>Viridiplantae</taxon>
        <taxon>Streptophyta</taxon>
        <taxon>Embryophyta</taxon>
        <taxon>Tracheophyta</taxon>
        <taxon>Spermatophyta</taxon>
        <taxon>Magnoliopsida</taxon>
        <taxon>eudicotyledons</taxon>
        <taxon>Gunneridae</taxon>
        <taxon>Pentapetalae</taxon>
        <taxon>rosids</taxon>
        <taxon>malvids</taxon>
        <taxon>Malvales</taxon>
        <taxon>Malvaceae</taxon>
        <taxon>Malvoideae</taxon>
        <taxon>Gossypium</taxon>
    </lineage>
</organism>
<evidence type="ECO:0000313" key="6">
    <source>
        <dbReference type="EMBL" id="TYI96958.1"/>
    </source>
</evidence>
<dbReference type="Proteomes" id="UP000323597">
    <property type="component" value="Chromosome D01"/>
</dbReference>
<gene>
    <name evidence="6" type="ORF">E1A91_D01G110100v1</name>
</gene>
<proteinExistence type="predicted"/>
<evidence type="ECO:0000256" key="4">
    <source>
        <dbReference type="ARBA" id="ARBA00023136"/>
    </source>
</evidence>
<reference evidence="6 7" key="1">
    <citation type="submission" date="2019-07" db="EMBL/GenBank/DDBJ databases">
        <title>WGS assembly of Gossypium mustelinum.</title>
        <authorList>
            <person name="Chen Z.J."/>
            <person name="Sreedasyam A."/>
            <person name="Ando A."/>
            <person name="Song Q."/>
            <person name="De L."/>
            <person name="Hulse-Kemp A."/>
            <person name="Ding M."/>
            <person name="Ye W."/>
            <person name="Kirkbride R."/>
            <person name="Jenkins J."/>
            <person name="Plott C."/>
            <person name="Lovell J."/>
            <person name="Lin Y.-M."/>
            <person name="Vaughn R."/>
            <person name="Liu B."/>
            <person name="Li W."/>
            <person name="Simpson S."/>
            <person name="Scheffler B."/>
            <person name="Saski C."/>
            <person name="Grover C."/>
            <person name="Hu G."/>
            <person name="Conover J."/>
            <person name="Carlson J."/>
            <person name="Shu S."/>
            <person name="Boston L."/>
            <person name="Williams M."/>
            <person name="Peterson D."/>
            <person name="Mcgee K."/>
            <person name="Jones D."/>
            <person name="Wendel J."/>
            <person name="Stelly D."/>
            <person name="Grimwood J."/>
            <person name="Schmutz J."/>
        </authorList>
    </citation>
    <scope>NUCLEOTIDE SEQUENCE [LARGE SCALE GENOMIC DNA]</scope>
    <source>
        <strain evidence="6">1408120.09</strain>
    </source>
</reference>
<sequence>MTLMTMLGAVQLGAAAACVVVVLIPMVMAGWHLSRNRILLYCGVLFITLAVCLHLTPYFPSVSDFVTSVSSVVVFDHRSTCINLVNDIAWEVKPNVSLHHFNPTHNVSSSLNLYEKRWDWSKSPKHDACDFQKLSKSDASDLLNGSWVVVAGDSQARFFTLSLLNLILGPQAKRMGSVRADLFKRHSDYSILVHEIGMKLDFVWAPYVVNLTNSMMGFKTKKSYPDVMVMGAGLWHMLHVNNASNYDFALRMLKSSVVSLLPLTASASIKSPHLFWLGMPMLINGMLNTQEKREKMSDRIWHAYDRALGDSRLLRQTGGPLVLLDIQSMTWNCGPRCTSDGMHYDLVIYEAAVQVMLNALLIESHQSLRSRPNDFTASLASV</sequence>
<dbReference type="GO" id="GO:0005794">
    <property type="term" value="C:Golgi apparatus"/>
    <property type="evidence" value="ECO:0007669"/>
    <property type="project" value="TreeGrafter"/>
</dbReference>
<keyword evidence="2 5" id="KW-0812">Transmembrane</keyword>
<dbReference type="EMBL" id="CM017649">
    <property type="protein sequence ID" value="TYI96958.1"/>
    <property type="molecule type" value="Genomic_DNA"/>
</dbReference>
<keyword evidence="7" id="KW-1185">Reference proteome</keyword>
<dbReference type="AlphaFoldDB" id="A0A5D2W5R7"/>
<feature type="transmembrane region" description="Helical" evidence="5">
    <location>
        <begin position="38"/>
        <end position="59"/>
    </location>
</feature>
<dbReference type="GO" id="GO:0016407">
    <property type="term" value="F:acetyltransferase activity"/>
    <property type="evidence" value="ECO:0007669"/>
    <property type="project" value="TreeGrafter"/>
</dbReference>
<evidence type="ECO:0000256" key="3">
    <source>
        <dbReference type="ARBA" id="ARBA00022989"/>
    </source>
</evidence>
<evidence type="ECO:0000256" key="2">
    <source>
        <dbReference type="ARBA" id="ARBA00022692"/>
    </source>
</evidence>
<dbReference type="PANTHER" id="PTHR13533:SF31">
    <property type="entry name" value="PROTEIN ALTERED XYLOGLUCAN 9"/>
    <property type="match status" value="1"/>
</dbReference>
<evidence type="ECO:0000256" key="1">
    <source>
        <dbReference type="ARBA" id="ARBA00004370"/>
    </source>
</evidence>
<name>A0A5D2W5R7_GOSMU</name>
<evidence type="ECO:0000256" key="5">
    <source>
        <dbReference type="SAM" id="Phobius"/>
    </source>
</evidence>
<dbReference type="GO" id="GO:0016020">
    <property type="term" value="C:membrane"/>
    <property type="evidence" value="ECO:0007669"/>
    <property type="project" value="UniProtKB-SubCell"/>
</dbReference>
<accession>A0A5D2W5R7</accession>
<evidence type="ECO:0000313" key="7">
    <source>
        <dbReference type="Proteomes" id="UP000323597"/>
    </source>
</evidence>
<protein>
    <recommendedName>
        <fullName evidence="8">Trichome birefringence-like N-terminal domain-containing protein</fullName>
    </recommendedName>
</protein>
<feature type="transmembrane region" description="Helical" evidence="5">
    <location>
        <begin position="12"/>
        <end position="31"/>
    </location>
</feature>
<keyword evidence="4 5" id="KW-0472">Membrane</keyword>
<dbReference type="PANTHER" id="PTHR13533">
    <property type="entry name" value="N-ACETYLNEURAMINATE 9-O-ACETYLTRANSFERASE"/>
    <property type="match status" value="1"/>
</dbReference>
<keyword evidence="3 5" id="KW-1133">Transmembrane helix</keyword>
<comment type="subcellular location">
    <subcellularLocation>
        <location evidence="1">Membrane</location>
    </subcellularLocation>
</comment>